<feature type="domain" description="HTH cro/C1-type" evidence="1">
    <location>
        <begin position="10"/>
        <end position="63"/>
    </location>
</feature>
<evidence type="ECO:0000259" key="1">
    <source>
        <dbReference type="PROSITE" id="PS50943"/>
    </source>
</evidence>
<evidence type="ECO:0000313" key="2">
    <source>
        <dbReference type="EMBL" id="SMB93198.1"/>
    </source>
</evidence>
<reference evidence="2 3" key="1">
    <citation type="submission" date="2017-04" db="EMBL/GenBank/DDBJ databases">
        <authorList>
            <person name="Afonso C.L."/>
            <person name="Miller P.J."/>
            <person name="Scott M.A."/>
            <person name="Spackman E."/>
            <person name="Goraichik I."/>
            <person name="Dimitrov K.M."/>
            <person name="Suarez D.L."/>
            <person name="Swayne D.E."/>
        </authorList>
    </citation>
    <scope>NUCLEOTIDE SEQUENCE [LARGE SCALE GENOMIC DNA]</scope>
    <source>
        <strain evidence="2 3">KR-140</strain>
    </source>
</reference>
<accession>A0A1W1VIP9</accession>
<dbReference type="PROSITE" id="PS50943">
    <property type="entry name" value="HTH_CROC1"/>
    <property type="match status" value="1"/>
</dbReference>
<protein>
    <submittedName>
        <fullName evidence="2">Helix-turn-helix</fullName>
    </submittedName>
</protein>
<gene>
    <name evidence="2" type="ORF">SAMN00790413_01885</name>
</gene>
<dbReference type="CDD" id="cd00093">
    <property type="entry name" value="HTH_XRE"/>
    <property type="match status" value="1"/>
</dbReference>
<dbReference type="STRING" id="695939.SAMN00790413_01885"/>
<dbReference type="InterPro" id="IPR010982">
    <property type="entry name" value="Lambda_DNA-bd_dom_sf"/>
</dbReference>
<dbReference type="SUPFAM" id="SSF47413">
    <property type="entry name" value="lambda repressor-like DNA-binding domains"/>
    <property type="match status" value="1"/>
</dbReference>
<keyword evidence="3" id="KW-1185">Reference proteome</keyword>
<evidence type="ECO:0000313" key="3">
    <source>
        <dbReference type="Proteomes" id="UP000192582"/>
    </source>
</evidence>
<dbReference type="Proteomes" id="UP000192582">
    <property type="component" value="Unassembled WGS sequence"/>
</dbReference>
<dbReference type="Gene3D" id="1.10.260.40">
    <property type="entry name" value="lambda repressor-like DNA-binding domains"/>
    <property type="match status" value="1"/>
</dbReference>
<dbReference type="InterPro" id="IPR001387">
    <property type="entry name" value="Cro/C1-type_HTH"/>
</dbReference>
<proteinExistence type="predicted"/>
<dbReference type="RefSeq" id="WP_084049261.1">
    <property type="nucleotide sequence ID" value="NZ_FWWU01000009.1"/>
</dbReference>
<organism evidence="2 3">
    <name type="scientific">Deinococcus hopiensis KR-140</name>
    <dbReference type="NCBI Taxonomy" id="695939"/>
    <lineage>
        <taxon>Bacteria</taxon>
        <taxon>Thermotogati</taxon>
        <taxon>Deinococcota</taxon>
        <taxon>Deinococci</taxon>
        <taxon>Deinococcales</taxon>
        <taxon>Deinococcaceae</taxon>
        <taxon>Deinococcus</taxon>
    </lineage>
</organism>
<dbReference type="Pfam" id="PF01381">
    <property type="entry name" value="HTH_3"/>
    <property type="match status" value="1"/>
</dbReference>
<dbReference type="EMBL" id="FWWU01000009">
    <property type="protein sequence ID" value="SMB93198.1"/>
    <property type="molecule type" value="Genomic_DNA"/>
</dbReference>
<name>A0A1W1VIP9_9DEIO</name>
<dbReference type="SMART" id="SM00530">
    <property type="entry name" value="HTH_XRE"/>
    <property type="match status" value="1"/>
</dbReference>
<sequence length="79" mass="8847">MNDRIRLQAREAMKKQGLTQEQLGERAGIPRTHVSQMLSGAIGKMPDRWTALADALGMEIVLQPKLDAPIPLAEELERR</sequence>
<dbReference type="AlphaFoldDB" id="A0A1W1VIP9"/>
<dbReference type="OrthoDB" id="72359at2"/>
<dbReference type="GO" id="GO:0003677">
    <property type="term" value="F:DNA binding"/>
    <property type="evidence" value="ECO:0007669"/>
    <property type="project" value="InterPro"/>
</dbReference>